<comment type="caution">
    <text evidence="4">The sequence shown here is derived from an EMBL/GenBank/DDBJ whole genome shotgun (WGS) entry which is preliminary data.</text>
</comment>
<dbReference type="Pfam" id="PF17761">
    <property type="entry name" value="DUF1016_N"/>
    <property type="match status" value="1"/>
</dbReference>
<evidence type="ECO:0000313" key="4">
    <source>
        <dbReference type="EMBL" id="MFC0673785.1"/>
    </source>
</evidence>
<gene>
    <name evidence="4" type="ORF">ACFFF6_07440</name>
</gene>
<feature type="domain" description="YhcG PDDEXK nuclease" evidence="2">
    <location>
        <begin position="184"/>
        <end position="335"/>
    </location>
</feature>
<evidence type="ECO:0000256" key="1">
    <source>
        <dbReference type="SAM" id="MobiDB-lite"/>
    </source>
</evidence>
<dbReference type="InterPro" id="IPR011856">
    <property type="entry name" value="tRNA_endonuc-like_dom_sf"/>
</dbReference>
<proteinExistence type="predicted"/>
<dbReference type="Pfam" id="PF06250">
    <property type="entry name" value="YhcG_C"/>
    <property type="match status" value="1"/>
</dbReference>
<reference evidence="4 5" key="1">
    <citation type="submission" date="2024-09" db="EMBL/GenBank/DDBJ databases">
        <authorList>
            <person name="Sun Q."/>
            <person name="Mori K."/>
        </authorList>
    </citation>
    <scope>NUCLEOTIDE SEQUENCE [LARGE SCALE GENOMIC DNA]</scope>
    <source>
        <strain evidence="4 5">CICC 10874</strain>
    </source>
</reference>
<feature type="region of interest" description="Disordered" evidence="1">
    <location>
        <begin position="1"/>
        <end position="20"/>
    </location>
</feature>
<dbReference type="PANTHER" id="PTHR30547:SF5">
    <property type="entry name" value="NUCLEASE YHCG-RELATED"/>
    <property type="match status" value="1"/>
</dbReference>
<accession>A0ABV6R9X2</accession>
<evidence type="ECO:0000313" key="5">
    <source>
        <dbReference type="Proteomes" id="UP001589793"/>
    </source>
</evidence>
<name>A0ABV6R9X2_9MICO</name>
<keyword evidence="5" id="KW-1185">Reference proteome</keyword>
<dbReference type="InterPro" id="IPR009362">
    <property type="entry name" value="YhcG_C"/>
</dbReference>
<evidence type="ECO:0000259" key="3">
    <source>
        <dbReference type="Pfam" id="PF17761"/>
    </source>
</evidence>
<dbReference type="PANTHER" id="PTHR30547">
    <property type="entry name" value="UNCHARACTERIZED PROTEIN YHCG-RELATED"/>
    <property type="match status" value="1"/>
</dbReference>
<organism evidence="4 5">
    <name type="scientific">Brachybacterium hainanense</name>
    <dbReference type="NCBI Taxonomy" id="1541174"/>
    <lineage>
        <taxon>Bacteria</taxon>
        <taxon>Bacillati</taxon>
        <taxon>Actinomycetota</taxon>
        <taxon>Actinomycetes</taxon>
        <taxon>Micrococcales</taxon>
        <taxon>Dermabacteraceae</taxon>
        <taxon>Brachybacterium</taxon>
    </lineage>
</organism>
<evidence type="ECO:0000259" key="2">
    <source>
        <dbReference type="Pfam" id="PF06250"/>
    </source>
</evidence>
<feature type="domain" description="YhcG N-terminal" evidence="3">
    <location>
        <begin position="32"/>
        <end position="167"/>
    </location>
</feature>
<protein>
    <submittedName>
        <fullName evidence="4">YhcG family protein</fullName>
    </submittedName>
</protein>
<dbReference type="InterPro" id="IPR053148">
    <property type="entry name" value="PD-DEXK-like_domain"/>
</dbReference>
<dbReference type="Proteomes" id="UP001589793">
    <property type="component" value="Unassembled WGS sequence"/>
</dbReference>
<feature type="compositionally biased region" description="Basic and acidic residues" evidence="1">
    <location>
        <begin position="1"/>
        <end position="18"/>
    </location>
</feature>
<dbReference type="EMBL" id="JBHLSV010000007">
    <property type="protein sequence ID" value="MFC0673785.1"/>
    <property type="molecule type" value="Genomic_DNA"/>
</dbReference>
<dbReference type="RefSeq" id="WP_376979626.1">
    <property type="nucleotide sequence ID" value="NZ_JBHLSV010000007.1"/>
</dbReference>
<dbReference type="InterPro" id="IPR041527">
    <property type="entry name" value="YhcG_N"/>
</dbReference>
<dbReference type="Gene3D" id="3.40.1350.10">
    <property type="match status" value="1"/>
</dbReference>
<sequence length="367" mass="42035">MDEHNPAQRSDPERRHPLETQVTGEVELVERVSALIEQARESIASYANATLTMTYWRVGAIIDIEVLGSRRADYGEQIVASLARQLTEHFGRGFEEKNLRRMIKFAQQFPDSEIVASLARQLSWTHFVTLMPLKSEAARTFYAEHVAAGRLTVRELRRAIQRKAYERREIADSQIGPGSTVPADTFSDPYLLDFLGLHDGYAEADLEAAILRDLESFLLEVGGGLTFVERQKRMVIDDKDFHLDLLLYHRTLRRLVAVELKIGEFDARHEGQMKLYLKWLDRYERHDGEEAPIGLILCTEASREQVELLEMHKDGIVVAEYWTALPPKHELEQRLRGMLRSARERLARRRLLPTGDGRDGEAPPHGS</sequence>